<dbReference type="AlphaFoldDB" id="A0A3M7B1S0"/>
<sequence>MEQHQEAVSKISTAISGFYQRRVPFRLYHGSTNSTQARKVDPSRMVDTSLLNHVISVDRTKMTCLVEPNVPMDQLVDATMPHGFVPQVVMEFPGITVGALRVLGGEVGGGFSGTAGESSGFKYGFFEDTVNWVEIVLGDGEIVRASREERSDLFWGAAGSFGTLGVTTLFELKLIPAKPYVELTYHPTSSAADALSTMQTACDDETNDYVDGIMFAEDHGAIVAGKLTDDRGQSFQRFSLAQNPWFYIHAERATKGHVESLVFTTPLRDYLFRYDRGAFCKSTVTRNDIKVETDCDAQGPENTHFSTSSRHSIGSRASFSSSYFMHTRVMYHALHASGHASKYMIQDLLLPSSTAEEFIHFVSKNFGFWPLWLCPFKIDRPLSLHPRIPESSKPAGETSSYVNIGVWGPGSTDYGRFVQQNRLLEQGVRKLGGIKWLYAQAYYTDDEFTEIYDRKWYEALREKYHATYMPTVSDKVRVDISKAVQPPATWSDWLRSTVWGVWPISGLYGVWKTLYQRDYLLAK</sequence>
<dbReference type="GO" id="GO:0016020">
    <property type="term" value="C:membrane"/>
    <property type="evidence" value="ECO:0007669"/>
    <property type="project" value="UniProtKB-SubCell"/>
</dbReference>
<dbReference type="Proteomes" id="UP000276864">
    <property type="component" value="Unassembled WGS sequence"/>
</dbReference>
<dbReference type="GO" id="GO:0000246">
    <property type="term" value="F:Delta24(24-1) sterol reductase activity"/>
    <property type="evidence" value="ECO:0007669"/>
    <property type="project" value="TreeGrafter"/>
</dbReference>
<keyword evidence="3" id="KW-0812">Transmembrane</keyword>
<keyword evidence="5" id="KW-0560">Oxidoreductase</keyword>
<proteinExistence type="predicted"/>
<evidence type="ECO:0000256" key="2">
    <source>
        <dbReference type="ARBA" id="ARBA00012405"/>
    </source>
</evidence>
<comment type="caution">
    <text evidence="8">The sequence shown here is derived from an EMBL/GenBank/DDBJ whole genome shotgun (WGS) entry which is preliminary data.</text>
</comment>
<dbReference type="SUPFAM" id="SSF56176">
    <property type="entry name" value="FAD-binding/transporter-associated domain-like"/>
    <property type="match status" value="1"/>
</dbReference>
<dbReference type="InterPro" id="IPR040165">
    <property type="entry name" value="Diminuto-like"/>
</dbReference>
<reference evidence="8 9" key="1">
    <citation type="journal article" date="2018" name="BMC Genomics">
        <title>Genomic evidence for intraspecific hybridization in a clonal and extremely halotolerant yeast.</title>
        <authorList>
            <person name="Gostincar C."/>
            <person name="Stajich J.E."/>
            <person name="Zupancic J."/>
            <person name="Zalar P."/>
            <person name="Gunde-Cimerman N."/>
        </authorList>
    </citation>
    <scope>NUCLEOTIDE SEQUENCE [LARGE SCALE GENOMIC DNA]</scope>
    <source>
        <strain evidence="8 9">EXF-6651</strain>
    </source>
</reference>
<dbReference type="Gene3D" id="3.30.465.10">
    <property type="match status" value="1"/>
</dbReference>
<evidence type="ECO:0000256" key="1">
    <source>
        <dbReference type="ARBA" id="ARBA00004167"/>
    </source>
</evidence>
<dbReference type="InterPro" id="IPR036318">
    <property type="entry name" value="FAD-bd_PCMH-like_sf"/>
</dbReference>
<evidence type="ECO:0000259" key="7">
    <source>
        <dbReference type="PROSITE" id="PS51387"/>
    </source>
</evidence>
<feature type="domain" description="FAD-binding PCMH-type" evidence="7">
    <location>
        <begin position="1"/>
        <end position="177"/>
    </location>
</feature>
<evidence type="ECO:0000313" key="9">
    <source>
        <dbReference type="Proteomes" id="UP000276864"/>
    </source>
</evidence>
<accession>A0A3M7B1S0</accession>
<evidence type="ECO:0000256" key="3">
    <source>
        <dbReference type="ARBA" id="ARBA00022692"/>
    </source>
</evidence>
<keyword evidence="4" id="KW-1133">Transmembrane helix</keyword>
<gene>
    <name evidence="8" type="ORF">D0866_05743</name>
</gene>
<dbReference type="EMBL" id="QWIM01000519">
    <property type="protein sequence ID" value="RMY33703.1"/>
    <property type="molecule type" value="Genomic_DNA"/>
</dbReference>
<dbReference type="EC" id="1.3.1.72" evidence="2"/>
<dbReference type="PANTHER" id="PTHR10801:SF0">
    <property type="entry name" value="DELTA(24)-STEROL REDUCTASE"/>
    <property type="match status" value="1"/>
</dbReference>
<dbReference type="InterPro" id="IPR006094">
    <property type="entry name" value="Oxid_FAD_bind_N"/>
</dbReference>
<dbReference type="GO" id="GO:0050614">
    <property type="term" value="F:Delta24-sterol reductase activity"/>
    <property type="evidence" value="ECO:0007669"/>
    <property type="project" value="UniProtKB-EC"/>
</dbReference>
<evidence type="ECO:0000256" key="6">
    <source>
        <dbReference type="ARBA" id="ARBA00023136"/>
    </source>
</evidence>
<evidence type="ECO:0000256" key="5">
    <source>
        <dbReference type="ARBA" id="ARBA00023002"/>
    </source>
</evidence>
<dbReference type="PANTHER" id="PTHR10801">
    <property type="entry name" value="24-DEHYDROCHOLESTEROL REDUCTASE"/>
    <property type="match status" value="1"/>
</dbReference>
<comment type="subcellular location">
    <subcellularLocation>
        <location evidence="1">Membrane</location>
        <topology evidence="1">Single-pass membrane protein</topology>
    </subcellularLocation>
</comment>
<dbReference type="GO" id="GO:0008202">
    <property type="term" value="P:steroid metabolic process"/>
    <property type="evidence" value="ECO:0007669"/>
    <property type="project" value="TreeGrafter"/>
</dbReference>
<organism evidence="8 9">
    <name type="scientific">Hortaea werneckii</name>
    <name type="common">Black yeast</name>
    <name type="synonym">Cladosporium werneckii</name>
    <dbReference type="NCBI Taxonomy" id="91943"/>
    <lineage>
        <taxon>Eukaryota</taxon>
        <taxon>Fungi</taxon>
        <taxon>Dikarya</taxon>
        <taxon>Ascomycota</taxon>
        <taxon>Pezizomycotina</taxon>
        <taxon>Dothideomycetes</taxon>
        <taxon>Dothideomycetidae</taxon>
        <taxon>Mycosphaerellales</taxon>
        <taxon>Teratosphaeriaceae</taxon>
        <taxon>Hortaea</taxon>
    </lineage>
</organism>
<evidence type="ECO:0000313" key="8">
    <source>
        <dbReference type="EMBL" id="RMY33703.1"/>
    </source>
</evidence>
<dbReference type="GO" id="GO:0071949">
    <property type="term" value="F:FAD binding"/>
    <property type="evidence" value="ECO:0007669"/>
    <property type="project" value="InterPro"/>
</dbReference>
<evidence type="ECO:0000256" key="4">
    <source>
        <dbReference type="ARBA" id="ARBA00022989"/>
    </source>
</evidence>
<dbReference type="InterPro" id="IPR016166">
    <property type="entry name" value="FAD-bd_PCMH"/>
</dbReference>
<dbReference type="InterPro" id="IPR016169">
    <property type="entry name" value="FAD-bd_PCMH_sub2"/>
</dbReference>
<protein>
    <recommendedName>
        <fullName evidence="2">Delta(24)-sterol reductase</fullName>
        <ecNumber evidence="2">1.3.1.72</ecNumber>
    </recommendedName>
</protein>
<keyword evidence="6" id="KW-0472">Membrane</keyword>
<name>A0A3M7B1S0_HORWE</name>
<dbReference type="GO" id="GO:0005737">
    <property type="term" value="C:cytoplasm"/>
    <property type="evidence" value="ECO:0007669"/>
    <property type="project" value="TreeGrafter"/>
</dbReference>
<dbReference type="Pfam" id="PF01565">
    <property type="entry name" value="FAD_binding_4"/>
    <property type="match status" value="1"/>
</dbReference>
<dbReference type="PROSITE" id="PS51387">
    <property type="entry name" value="FAD_PCMH"/>
    <property type="match status" value="1"/>
</dbReference>